<evidence type="ECO:0000313" key="2">
    <source>
        <dbReference type="EMBL" id="KAF7233920.1"/>
    </source>
</evidence>
<comment type="caution">
    <text evidence="2">The sequence shown here is derived from an EMBL/GenBank/DDBJ whole genome shotgun (WGS) entry which is preliminary data.</text>
</comment>
<evidence type="ECO:0000313" key="3">
    <source>
        <dbReference type="Proteomes" id="UP000822476"/>
    </source>
</evidence>
<feature type="non-terminal residue" evidence="2">
    <location>
        <position position="1"/>
    </location>
</feature>
<reference evidence="2" key="1">
    <citation type="submission" date="2019-07" db="EMBL/GenBank/DDBJ databases">
        <title>Annotation for the trematode Paragonimus miyazaki's.</title>
        <authorList>
            <person name="Choi Y.-J."/>
        </authorList>
    </citation>
    <scope>NUCLEOTIDE SEQUENCE</scope>
    <source>
        <strain evidence="2">Japan</strain>
    </source>
</reference>
<dbReference type="EMBL" id="JTDE01015527">
    <property type="protein sequence ID" value="KAF7233920.1"/>
    <property type="molecule type" value="Genomic_DNA"/>
</dbReference>
<gene>
    <name evidence="2" type="ORF">EG68_12497</name>
</gene>
<dbReference type="AlphaFoldDB" id="A0A8S9YH06"/>
<dbReference type="Proteomes" id="UP000822476">
    <property type="component" value="Unassembled WGS sequence"/>
</dbReference>
<organism evidence="2 3">
    <name type="scientific">Paragonimus skrjabini miyazakii</name>
    <dbReference type="NCBI Taxonomy" id="59628"/>
    <lineage>
        <taxon>Eukaryota</taxon>
        <taxon>Metazoa</taxon>
        <taxon>Spiralia</taxon>
        <taxon>Lophotrochozoa</taxon>
        <taxon>Platyhelminthes</taxon>
        <taxon>Trematoda</taxon>
        <taxon>Digenea</taxon>
        <taxon>Plagiorchiida</taxon>
        <taxon>Troglotremata</taxon>
        <taxon>Troglotrematidae</taxon>
        <taxon>Paragonimus</taxon>
    </lineage>
</organism>
<name>A0A8S9YH06_9TREM</name>
<proteinExistence type="predicted"/>
<protein>
    <submittedName>
        <fullName evidence="2">Uncharacterized protein</fullName>
    </submittedName>
</protein>
<evidence type="ECO:0000256" key="1">
    <source>
        <dbReference type="SAM" id="MobiDB-lite"/>
    </source>
</evidence>
<sequence length="58" mass="6760">MKRFGHSFCRSTLAIACRVSNQITSVSKRYEAIKKRYTNRSKMENQSPFQMSDISDPK</sequence>
<feature type="compositionally biased region" description="Polar residues" evidence="1">
    <location>
        <begin position="44"/>
        <end position="58"/>
    </location>
</feature>
<accession>A0A8S9YH06</accession>
<feature type="region of interest" description="Disordered" evidence="1">
    <location>
        <begin position="37"/>
        <end position="58"/>
    </location>
</feature>
<keyword evidence="3" id="KW-1185">Reference proteome</keyword>